<proteinExistence type="predicted"/>
<keyword evidence="3" id="KW-1185">Reference proteome</keyword>
<reference evidence="2 3" key="1">
    <citation type="submission" date="2017-08" db="EMBL/GenBank/DDBJ databases">
        <title>Acidophilic green algal genome provides insights into adaptation to an acidic environment.</title>
        <authorList>
            <person name="Hirooka S."/>
            <person name="Hirose Y."/>
            <person name="Kanesaki Y."/>
            <person name="Higuchi S."/>
            <person name="Fujiwara T."/>
            <person name="Onuma R."/>
            <person name="Era A."/>
            <person name="Ohbayashi R."/>
            <person name="Uzuka A."/>
            <person name="Nozaki H."/>
            <person name="Yoshikawa H."/>
            <person name="Miyagishima S.Y."/>
        </authorList>
    </citation>
    <scope>NUCLEOTIDE SEQUENCE [LARGE SCALE GENOMIC DNA]</scope>
    <source>
        <strain evidence="2 3">NIES-2499</strain>
    </source>
</reference>
<evidence type="ECO:0000256" key="1">
    <source>
        <dbReference type="SAM" id="Coils"/>
    </source>
</evidence>
<dbReference type="STRING" id="1157962.A0A250WW10"/>
<comment type="caution">
    <text evidence="2">The sequence shown here is derived from an EMBL/GenBank/DDBJ whole genome shotgun (WGS) entry which is preliminary data.</text>
</comment>
<evidence type="ECO:0000313" key="3">
    <source>
        <dbReference type="Proteomes" id="UP000232323"/>
    </source>
</evidence>
<dbReference type="PANTHER" id="PTHR19378:SF0">
    <property type="entry name" value="HAUS AUGMIN-LIKE COMPLEX SUBUNIT 3"/>
    <property type="match status" value="1"/>
</dbReference>
<dbReference type="AlphaFoldDB" id="A0A250WW10"/>
<evidence type="ECO:0008006" key="4">
    <source>
        <dbReference type="Google" id="ProtNLM"/>
    </source>
</evidence>
<dbReference type="GO" id="GO:0070652">
    <property type="term" value="C:HAUS complex"/>
    <property type="evidence" value="ECO:0007669"/>
    <property type="project" value="InterPro"/>
</dbReference>
<feature type="coiled-coil region" evidence="1">
    <location>
        <begin position="111"/>
        <end position="155"/>
    </location>
</feature>
<dbReference type="Proteomes" id="UP000232323">
    <property type="component" value="Unassembled WGS sequence"/>
</dbReference>
<evidence type="ECO:0000313" key="2">
    <source>
        <dbReference type="EMBL" id="GAX75001.1"/>
    </source>
</evidence>
<dbReference type="GO" id="GO:0072686">
    <property type="term" value="C:mitotic spindle"/>
    <property type="evidence" value="ECO:0007669"/>
    <property type="project" value="TreeGrafter"/>
</dbReference>
<gene>
    <name evidence="2" type="ORF">CEUSTIGMA_g2447.t1</name>
</gene>
<name>A0A250WW10_9CHLO</name>
<dbReference type="GO" id="GO:0031023">
    <property type="term" value="P:microtubule organizing center organization"/>
    <property type="evidence" value="ECO:0007669"/>
    <property type="project" value="TreeGrafter"/>
</dbReference>
<dbReference type="InterPro" id="IPR026206">
    <property type="entry name" value="HAUS3"/>
</dbReference>
<dbReference type="GO" id="GO:0051225">
    <property type="term" value="P:spindle assembly"/>
    <property type="evidence" value="ECO:0007669"/>
    <property type="project" value="InterPro"/>
</dbReference>
<organism evidence="2 3">
    <name type="scientific">Chlamydomonas eustigma</name>
    <dbReference type="NCBI Taxonomy" id="1157962"/>
    <lineage>
        <taxon>Eukaryota</taxon>
        <taxon>Viridiplantae</taxon>
        <taxon>Chlorophyta</taxon>
        <taxon>core chlorophytes</taxon>
        <taxon>Chlorophyceae</taxon>
        <taxon>CS clade</taxon>
        <taxon>Chlamydomonadales</taxon>
        <taxon>Chlamydomonadaceae</taxon>
        <taxon>Chlamydomonas</taxon>
    </lineage>
</organism>
<dbReference type="GO" id="GO:0005815">
    <property type="term" value="C:microtubule organizing center"/>
    <property type="evidence" value="ECO:0007669"/>
    <property type="project" value="TreeGrafter"/>
</dbReference>
<accession>A0A250WW10</accession>
<dbReference type="PANTHER" id="PTHR19378">
    <property type="entry name" value="GOLGIN- RELATED"/>
    <property type="match status" value="1"/>
</dbReference>
<protein>
    <recommendedName>
        <fullName evidence="4">HAUS augmin-like complex subunit 3 N-terminal domain-containing protein</fullName>
    </recommendedName>
</protein>
<sequence>MSRYVQQSQVALISQLFRKAGYNGDVPAVEHGLLLWISKSLNLEENFMAETEVRQYEETQEEVLYQKGISKDTRDHLLTPFEEFDDVSVLIDQDIQCSTSSRVKWMDVEKETEVQARLQELAEERKMLQSQIQELKDLECQMEEATMRSRGLQGATKSHLEDLKGSVKKEHASILELNEQFTVQLQKLKGALGDLRFMAQERSQQWLMSTKSRESEVYLVQNCELMEEIRRQLQILNHAHGEEVLDRTELDSAAETKAVMDPENDPDWLARNNPFSKDSDCNSTTAGGKNHCFAAGDLQRLLEASARVCAASRDAERSFILGKIHVAQHTAELEALQRLIREGAVTHPLFNHMDSSQKTQLQDQISSLQVEEERLMSQDVDSLLDEMRKQNDMDIMMSRYEQQVRVQSESLRAWDAIIRTLLEQTARHMAVRSVLDAERAELQALCTSVQSVEALLKGTIDAANARCTLYKAAITQEQQLQQAGGVLPGDCVHQLLILLDKGIGGRGQEMSQHVTGALETGQGIVQEDTVGYQGREGSRGGEQSLAGAIASCVSSMQQNSERALAKVSDILYVKQAGQLSQWREAIDQHRGLLFSDQIYGKNGGDTSDGSGSVLYGTQKICLHLPALGLKLHQLEQATRSMNDMLNKSLAETDRFRTHLEENKELLGAERSVLHWFHGAPEKLMEHVTWAEQKISEAGAMIEM</sequence>
<keyword evidence="1" id="KW-0175">Coiled coil</keyword>
<dbReference type="EMBL" id="BEGY01000010">
    <property type="protein sequence ID" value="GAX75001.1"/>
    <property type="molecule type" value="Genomic_DNA"/>
</dbReference>